<organism evidence="3 4">
    <name type="scientific">Anopheles albimanus</name>
    <name type="common">New world malaria mosquito</name>
    <dbReference type="NCBI Taxonomy" id="7167"/>
    <lineage>
        <taxon>Eukaryota</taxon>
        <taxon>Metazoa</taxon>
        <taxon>Ecdysozoa</taxon>
        <taxon>Arthropoda</taxon>
        <taxon>Hexapoda</taxon>
        <taxon>Insecta</taxon>
        <taxon>Pterygota</taxon>
        <taxon>Neoptera</taxon>
        <taxon>Endopterygota</taxon>
        <taxon>Diptera</taxon>
        <taxon>Nematocera</taxon>
        <taxon>Culicoidea</taxon>
        <taxon>Culicidae</taxon>
        <taxon>Anophelinae</taxon>
        <taxon>Anopheles</taxon>
    </lineage>
</organism>
<evidence type="ECO:0000256" key="1">
    <source>
        <dbReference type="SAM" id="MobiDB-lite"/>
    </source>
</evidence>
<dbReference type="EnsemblMetazoa" id="AALB004274-RA">
    <property type="protein sequence ID" value="AALB004274-PA"/>
    <property type="gene ID" value="AALB004274"/>
</dbReference>
<protein>
    <submittedName>
        <fullName evidence="3">Uncharacterized protein</fullName>
    </submittedName>
</protein>
<feature type="region of interest" description="Disordered" evidence="1">
    <location>
        <begin position="45"/>
        <end position="132"/>
    </location>
</feature>
<keyword evidence="2" id="KW-0812">Transmembrane</keyword>
<accession>A0A182FCN9</accession>
<keyword evidence="4" id="KW-1185">Reference proteome</keyword>
<evidence type="ECO:0000313" key="3">
    <source>
        <dbReference type="EnsemblMetazoa" id="AALB004274-PA"/>
    </source>
</evidence>
<feature type="transmembrane region" description="Helical" evidence="2">
    <location>
        <begin position="138"/>
        <end position="156"/>
    </location>
</feature>
<keyword evidence="2" id="KW-1133">Transmembrane helix</keyword>
<reference evidence="3 4" key="1">
    <citation type="journal article" date="2017" name="G3 (Bethesda)">
        <title>The Physical Genome Mapping of Anopheles albimanus Corrected Scaffold Misassemblies and Identified Interarm Rearrangements in Genus Anopheles.</title>
        <authorList>
            <person name="Artemov G.N."/>
            <person name="Peery A.N."/>
            <person name="Jiang X."/>
            <person name="Tu Z."/>
            <person name="Stegniy V.N."/>
            <person name="Sharakhova M.V."/>
            <person name="Sharakhov I.V."/>
        </authorList>
    </citation>
    <scope>NUCLEOTIDE SEQUENCE [LARGE SCALE GENOMIC DNA]</scope>
    <source>
        <strain evidence="3 4">ALBI9_A</strain>
    </source>
</reference>
<feature type="compositionally biased region" description="Polar residues" evidence="1">
    <location>
        <begin position="65"/>
        <end position="75"/>
    </location>
</feature>
<dbReference type="AlphaFoldDB" id="A0A182FCN9"/>
<name>A0A182FCN9_ANOAL</name>
<dbReference type="VEuPathDB" id="VectorBase:AALB004274"/>
<evidence type="ECO:0000256" key="2">
    <source>
        <dbReference type="SAM" id="Phobius"/>
    </source>
</evidence>
<proteinExistence type="predicted"/>
<sequence length="204" mass="22455">KRTRKIECTIDDVRILSGAPSARTAAEAAATATAGANQPIGAVAATAKGRRRRRRRRRRRLLILPSTQPVTPQVTRNEHNSKRRGKRSDEKTEPRLASRLRRRSGCAIGAPEPPEPQLIEGPAVSKESRRNRRSTENMANIFLLALGVQLSQWMIYAEEGTPYRTTSQADSLDSPQGHIQALSIKIKSSSIITEALGCPMRSAI</sequence>
<dbReference type="Proteomes" id="UP000069272">
    <property type="component" value="Chromosome 3L"/>
</dbReference>
<keyword evidence="2" id="KW-0472">Membrane</keyword>
<evidence type="ECO:0000313" key="4">
    <source>
        <dbReference type="Proteomes" id="UP000069272"/>
    </source>
</evidence>
<feature type="compositionally biased region" description="Basic and acidic residues" evidence="1">
    <location>
        <begin position="87"/>
        <end position="96"/>
    </location>
</feature>
<reference evidence="3" key="2">
    <citation type="submission" date="2022-08" db="UniProtKB">
        <authorList>
            <consortium name="EnsemblMetazoa"/>
        </authorList>
    </citation>
    <scope>IDENTIFICATION</scope>
    <source>
        <strain evidence="3">STECLA/ALBI9_A</strain>
    </source>
</reference>
<feature type="compositionally biased region" description="Basic residues" evidence="1">
    <location>
        <begin position="48"/>
        <end position="61"/>
    </location>
</feature>